<protein>
    <submittedName>
        <fullName evidence="2">Membrane protein</fullName>
    </submittedName>
</protein>
<feature type="transmembrane region" description="Helical" evidence="1">
    <location>
        <begin position="12"/>
        <end position="35"/>
    </location>
</feature>
<gene>
    <name evidence="2" type="ORF">J2S74_003791</name>
</gene>
<keyword evidence="1" id="KW-0812">Transmembrane</keyword>
<comment type="caution">
    <text evidence="2">The sequence shown here is derived from an EMBL/GenBank/DDBJ whole genome shotgun (WGS) entry which is preliminary data.</text>
</comment>
<feature type="transmembrane region" description="Helical" evidence="1">
    <location>
        <begin position="86"/>
        <end position="106"/>
    </location>
</feature>
<name>A0ABT9ZYP1_9BACI</name>
<keyword evidence="3" id="KW-1185">Reference proteome</keyword>
<keyword evidence="1" id="KW-0472">Membrane</keyword>
<evidence type="ECO:0000256" key="1">
    <source>
        <dbReference type="SAM" id="Phobius"/>
    </source>
</evidence>
<feature type="transmembrane region" description="Helical" evidence="1">
    <location>
        <begin position="126"/>
        <end position="152"/>
    </location>
</feature>
<feature type="transmembrane region" description="Helical" evidence="1">
    <location>
        <begin position="55"/>
        <end position="74"/>
    </location>
</feature>
<organism evidence="2 3">
    <name type="scientific">Evansella vedderi</name>
    <dbReference type="NCBI Taxonomy" id="38282"/>
    <lineage>
        <taxon>Bacteria</taxon>
        <taxon>Bacillati</taxon>
        <taxon>Bacillota</taxon>
        <taxon>Bacilli</taxon>
        <taxon>Bacillales</taxon>
        <taxon>Bacillaceae</taxon>
        <taxon>Evansella</taxon>
    </lineage>
</organism>
<accession>A0ABT9ZYP1</accession>
<evidence type="ECO:0000313" key="3">
    <source>
        <dbReference type="Proteomes" id="UP001230005"/>
    </source>
</evidence>
<sequence>MKMSTGLRKFALIAHITISVGWIGAVIAFIALDVAVITSNDSQLLRSSYLEMGLIYWWVLVPLAIGALVTGFAMSLGTKWGLFHHYWVIFKLVLTSLATVVLLSYSQTINYMVKVARDPVTSFDDISALGGSLVHSVGGLAVLLMIMILSVYKPRGMTRYGWNKQQELRQLSKE</sequence>
<keyword evidence="1" id="KW-1133">Transmembrane helix</keyword>
<evidence type="ECO:0000313" key="2">
    <source>
        <dbReference type="EMBL" id="MDQ0256371.1"/>
    </source>
</evidence>
<proteinExistence type="predicted"/>
<dbReference type="EMBL" id="JAUSUG010000016">
    <property type="protein sequence ID" value="MDQ0256371.1"/>
    <property type="molecule type" value="Genomic_DNA"/>
</dbReference>
<dbReference type="RefSeq" id="WP_307328394.1">
    <property type="nucleotide sequence ID" value="NZ_JAUSUG010000016.1"/>
</dbReference>
<dbReference type="Proteomes" id="UP001230005">
    <property type="component" value="Unassembled WGS sequence"/>
</dbReference>
<reference evidence="2 3" key="1">
    <citation type="submission" date="2023-07" db="EMBL/GenBank/DDBJ databases">
        <title>Genomic Encyclopedia of Type Strains, Phase IV (KMG-IV): sequencing the most valuable type-strain genomes for metagenomic binning, comparative biology and taxonomic classification.</title>
        <authorList>
            <person name="Goeker M."/>
        </authorList>
    </citation>
    <scope>NUCLEOTIDE SEQUENCE [LARGE SCALE GENOMIC DNA]</scope>
    <source>
        <strain evidence="2 3">DSM 9768</strain>
    </source>
</reference>